<keyword evidence="1" id="KW-0812">Transmembrane</keyword>
<feature type="transmembrane region" description="Helical" evidence="1">
    <location>
        <begin position="229"/>
        <end position="248"/>
    </location>
</feature>
<feature type="transmembrane region" description="Helical" evidence="1">
    <location>
        <begin position="269"/>
        <end position="291"/>
    </location>
</feature>
<accession>A0A0P1IE01</accession>
<dbReference type="PANTHER" id="PTHR43535">
    <property type="entry name" value="PHOSPHATIDATE CYTIDYLYLTRANSFERASE"/>
    <property type="match status" value="1"/>
</dbReference>
<keyword evidence="1" id="KW-0472">Membrane</keyword>
<keyword evidence="1" id="KW-1133">Transmembrane helix</keyword>
<dbReference type="GeneID" id="83882149"/>
<protein>
    <submittedName>
        <fullName evidence="2">Phosphatidate cytidylyltransferase</fullName>
        <ecNumber evidence="2">2.7.7.41</ecNumber>
    </submittedName>
</protein>
<keyword evidence="3" id="KW-1185">Reference proteome</keyword>
<organism evidence="2 3">
    <name type="scientific">Shimia thalassica</name>
    <dbReference type="NCBI Taxonomy" id="1715693"/>
    <lineage>
        <taxon>Bacteria</taxon>
        <taxon>Pseudomonadati</taxon>
        <taxon>Pseudomonadota</taxon>
        <taxon>Alphaproteobacteria</taxon>
        <taxon>Rhodobacterales</taxon>
        <taxon>Roseobacteraceae</taxon>
    </lineage>
</organism>
<dbReference type="GO" id="GO:0004605">
    <property type="term" value="F:phosphatidate cytidylyltransferase activity"/>
    <property type="evidence" value="ECO:0007669"/>
    <property type="project" value="UniProtKB-EC"/>
</dbReference>
<evidence type="ECO:0000256" key="1">
    <source>
        <dbReference type="SAM" id="Phobius"/>
    </source>
</evidence>
<evidence type="ECO:0000313" key="3">
    <source>
        <dbReference type="Proteomes" id="UP000051870"/>
    </source>
</evidence>
<keyword evidence="2" id="KW-0808">Transferase</keyword>
<reference evidence="3" key="1">
    <citation type="submission" date="2015-09" db="EMBL/GenBank/DDBJ databases">
        <authorList>
            <person name="Rodrigo-Torres Lidia"/>
            <person name="Arahal R.David."/>
        </authorList>
    </citation>
    <scope>NUCLEOTIDE SEQUENCE [LARGE SCALE GENOMIC DNA]</scope>
    <source>
        <strain evidence="3">CECT 7735</strain>
    </source>
</reference>
<dbReference type="GO" id="GO:0005886">
    <property type="term" value="C:plasma membrane"/>
    <property type="evidence" value="ECO:0007669"/>
    <property type="project" value="TreeGrafter"/>
</dbReference>
<gene>
    <name evidence="2" type="primary">cdsA_2</name>
    <name evidence="2" type="ORF">PH7735_03160</name>
</gene>
<dbReference type="EMBL" id="CYTW01000004">
    <property type="protein sequence ID" value="CUK07801.1"/>
    <property type="molecule type" value="Genomic_DNA"/>
</dbReference>
<keyword evidence="2" id="KW-0548">Nucleotidyltransferase</keyword>
<feature type="transmembrane region" description="Helical" evidence="1">
    <location>
        <begin position="139"/>
        <end position="158"/>
    </location>
</feature>
<sequence>MIGLTVPQISLAGLLFLAAGYALVGSIRLIPGKAALAQDLFQALLSMTIVAGSLLAIFLLGTWALVPALLLLAGRAGFEAAHVRLGPNMAAAGGAVGLALSLATMLWPVLALVFAGGWCLLLARFVMVPAPRDSKLWKWVELLLFPLIPAAILSWAALNPDLRPAILITYILIETFDSYALVAGKMFGKTKAFPVLSPRKTIEGLFGGAVCLVLTALVAALVLGLPVAASVAAACVIGAFAIGGDLAASRLKRAAGVKDYPVVLPKQGGILDILDSWIAAGAALGMALFLLGGG</sequence>
<dbReference type="RefSeq" id="WP_058312336.1">
    <property type="nucleotide sequence ID" value="NZ_CYTW01000004.1"/>
</dbReference>
<feature type="transmembrane region" description="Helical" evidence="1">
    <location>
        <begin position="204"/>
        <end position="223"/>
    </location>
</feature>
<dbReference type="STRING" id="1715693.PH7735_03160"/>
<dbReference type="Proteomes" id="UP000051870">
    <property type="component" value="Unassembled WGS sequence"/>
</dbReference>
<dbReference type="PANTHER" id="PTHR43535:SF1">
    <property type="entry name" value="PHOSPHATIDATE CYTIDYLYLTRANSFERASE"/>
    <property type="match status" value="1"/>
</dbReference>
<dbReference type="Pfam" id="PF01148">
    <property type="entry name" value="CTP_transf_1"/>
    <property type="match status" value="1"/>
</dbReference>
<feature type="transmembrane region" description="Helical" evidence="1">
    <location>
        <begin position="164"/>
        <end position="183"/>
    </location>
</feature>
<name>A0A0P1IE01_9RHOB</name>
<evidence type="ECO:0000313" key="2">
    <source>
        <dbReference type="EMBL" id="CUK07801.1"/>
    </source>
</evidence>
<feature type="transmembrane region" description="Helical" evidence="1">
    <location>
        <begin position="47"/>
        <end position="73"/>
    </location>
</feature>
<feature type="transmembrane region" description="Helical" evidence="1">
    <location>
        <begin position="109"/>
        <end position="127"/>
    </location>
</feature>
<dbReference type="AlphaFoldDB" id="A0A0P1IE01"/>
<dbReference type="EC" id="2.7.7.41" evidence="2"/>
<proteinExistence type="predicted"/>